<dbReference type="AlphaFoldDB" id="A0A4Q1D1F6"/>
<accession>A0A4Q1D1F6</accession>
<dbReference type="InterPro" id="IPR011990">
    <property type="entry name" value="TPR-like_helical_dom_sf"/>
</dbReference>
<protein>
    <submittedName>
        <fullName evidence="2">RagB/SusD family nutrient uptake outer membrane protein</fullName>
    </submittedName>
</protein>
<dbReference type="SUPFAM" id="SSF48452">
    <property type="entry name" value="TPR-like"/>
    <property type="match status" value="1"/>
</dbReference>
<evidence type="ECO:0000259" key="1">
    <source>
        <dbReference type="Pfam" id="PF14322"/>
    </source>
</evidence>
<dbReference type="OrthoDB" id="1097962at2"/>
<evidence type="ECO:0000313" key="2">
    <source>
        <dbReference type="EMBL" id="RXK80835.1"/>
    </source>
</evidence>
<dbReference type="Gene3D" id="1.25.40.390">
    <property type="match status" value="1"/>
</dbReference>
<keyword evidence="3" id="KW-1185">Reference proteome</keyword>
<evidence type="ECO:0000313" key="3">
    <source>
        <dbReference type="Proteomes" id="UP000290545"/>
    </source>
</evidence>
<dbReference type="Pfam" id="PF14322">
    <property type="entry name" value="SusD-like_3"/>
    <property type="match status" value="1"/>
</dbReference>
<feature type="domain" description="SusD-like N-terminal" evidence="1">
    <location>
        <begin position="32"/>
        <end position="176"/>
    </location>
</feature>
<reference evidence="2 3" key="1">
    <citation type="submission" date="2019-01" db="EMBL/GenBank/DDBJ databases">
        <title>Filimonas sp. strain TTM-71.</title>
        <authorList>
            <person name="Chen W.-M."/>
        </authorList>
    </citation>
    <scope>NUCLEOTIDE SEQUENCE [LARGE SCALE GENOMIC DNA]</scope>
    <source>
        <strain evidence="2 3">TTM-71</strain>
    </source>
</reference>
<comment type="caution">
    <text evidence="2">The sequence shown here is derived from an EMBL/GenBank/DDBJ whole genome shotgun (WGS) entry which is preliminary data.</text>
</comment>
<dbReference type="RefSeq" id="WP_129005925.1">
    <property type="nucleotide sequence ID" value="NZ_SDHZ01000005.1"/>
</dbReference>
<gene>
    <name evidence="2" type="ORF">ESB13_22015</name>
</gene>
<proteinExistence type="predicted"/>
<name>A0A4Q1D1F6_9BACT</name>
<dbReference type="GO" id="GO:0009279">
    <property type="term" value="C:cell outer membrane"/>
    <property type="evidence" value="ECO:0007669"/>
    <property type="project" value="UniProtKB-SubCell"/>
</dbReference>
<dbReference type="InterPro" id="IPR033985">
    <property type="entry name" value="SusD-like_N"/>
</dbReference>
<organism evidence="2 3">
    <name type="scientific">Filimonas effusa</name>
    <dbReference type="NCBI Taxonomy" id="2508721"/>
    <lineage>
        <taxon>Bacteria</taxon>
        <taxon>Pseudomonadati</taxon>
        <taxon>Bacteroidota</taxon>
        <taxon>Chitinophagia</taxon>
        <taxon>Chitinophagales</taxon>
        <taxon>Chitinophagaceae</taxon>
        <taxon>Filimonas</taxon>
    </lineage>
</organism>
<sequence>MKMRITAVVYLLLTCLNLVSCKKWMTTEPRVDVSADVQFASEAGFKKALTDVYGRLTAASLYGRAMSYGEMEFLMNSWDTAAPSVEKSLGMRDFSNTGVQSVFKRVFEGLYGAIAAINEILAHIDERKQVFSTVEMYNTIRSECLALRAFCHFDVLRIFGPEPGKADSRPVLPYVTNLTAASRVHISCDAYMKALLSDLSDAAGLSEKVDPFIHYSQAQLSGGQAASLPGVADDFLTCRFIRMNYYAIKGLQARAYLWAGDNTSALACARVVVDARNDDGRHKFPLGTAASFVLADMNMVTEQMFGLYDVNITDAWGAVFGNGKLKKGTNAAIVTSQLYGNTGTDIRERLLWKQASSNAYTVLKYASAPQQGTGRLGRNLIPLLRVSEMYLVAAETAPPAEANRIWNQFRAARNLAPDVLPVNQADKQRVLAREYHREFFAEGQSFYAYKRISEDHAAIIWNDPAAAIAYQVPLPESEQYP</sequence>
<dbReference type="Proteomes" id="UP000290545">
    <property type="component" value="Unassembled WGS sequence"/>
</dbReference>
<dbReference type="EMBL" id="SDHZ01000005">
    <property type="protein sequence ID" value="RXK80835.1"/>
    <property type="molecule type" value="Genomic_DNA"/>
</dbReference>